<keyword evidence="4" id="KW-0472">Membrane</keyword>
<evidence type="ECO:0000256" key="2">
    <source>
        <dbReference type="ARBA" id="ARBA00006275"/>
    </source>
</evidence>
<evidence type="ECO:0000259" key="6">
    <source>
        <dbReference type="Pfam" id="PF07980"/>
    </source>
</evidence>
<dbReference type="InterPro" id="IPR011990">
    <property type="entry name" value="TPR-like_helical_dom_sf"/>
</dbReference>
<comment type="caution">
    <text evidence="7">The sequence shown here is derived from an EMBL/GenBank/DDBJ whole genome shotgun (WGS) entry which is preliminary data.</text>
</comment>
<evidence type="ECO:0000256" key="1">
    <source>
        <dbReference type="ARBA" id="ARBA00004442"/>
    </source>
</evidence>
<keyword evidence="3" id="KW-0732">Signal</keyword>
<evidence type="ECO:0000256" key="3">
    <source>
        <dbReference type="ARBA" id="ARBA00022729"/>
    </source>
</evidence>
<sequence>MNKIYRLIILMAITGTFTRCDSYFDPITNDILDNKDYIGNTNELYSGYMGIAAKMQVVADQAIFLTELKSDFLEPTPNAPQELWDIYNLNDLNGNAYANPKGYYDVIINANDYIAKALEYRDGNPRAVDNAVFVPLISGAIRFKVWAYLMLGKIYGEAVYFDAPLATLTDLSKFPVLSLDELIPKLMELMDVGTAGIDGKQVLIWTNLLFPGVATSAQDLTWNMICPSPEPLLIELNLWGGNYQRVVDMSMQLIYDNGGGRYKIGNDDYNAEWVQFFHRDPITKTRELINIVPFDYERNQTNRLIRYFSNTHPSVHYVKPTEVSMSRFERQVRLDGITIGDNFRGNNYTYMMQNGDWVVRKFSRDRESSEMIYRNNVHIVIYRAAEIHLFLAEALNNLGHFAEAEAFLNDGVQEYLSKYAGNLKYPLDNEVYNSVINRNWGVRRRVNLQPVYPEGLSKENLETNDDIQTYKRRLDELILEEYCMETAGEAKSYFAMIRIAKRWNAPSILADRVSAKYSPGMQSNVRNTLMDQNNWFVKYDLSLTNE</sequence>
<dbReference type="EMBL" id="JBHUHR010000045">
    <property type="protein sequence ID" value="MFD2036840.1"/>
    <property type="molecule type" value="Genomic_DNA"/>
</dbReference>
<keyword evidence="8" id="KW-1185">Reference proteome</keyword>
<evidence type="ECO:0000256" key="4">
    <source>
        <dbReference type="ARBA" id="ARBA00023136"/>
    </source>
</evidence>
<evidence type="ECO:0000256" key="5">
    <source>
        <dbReference type="ARBA" id="ARBA00023237"/>
    </source>
</evidence>
<accession>A0ABW4VVC8</accession>
<dbReference type="Pfam" id="PF07980">
    <property type="entry name" value="SusD_RagB"/>
    <property type="match status" value="1"/>
</dbReference>
<name>A0ABW4VVC8_9BACT</name>
<keyword evidence="5" id="KW-0998">Cell outer membrane</keyword>
<dbReference type="InterPro" id="IPR012944">
    <property type="entry name" value="SusD_RagB_dom"/>
</dbReference>
<protein>
    <submittedName>
        <fullName evidence="7">RagB/SusD family nutrient uptake outer membrane protein</fullName>
    </submittedName>
</protein>
<reference evidence="8" key="1">
    <citation type="journal article" date="2019" name="Int. J. Syst. Evol. Microbiol.">
        <title>The Global Catalogue of Microorganisms (GCM) 10K type strain sequencing project: providing services to taxonomists for standard genome sequencing and annotation.</title>
        <authorList>
            <consortium name="The Broad Institute Genomics Platform"/>
            <consortium name="The Broad Institute Genome Sequencing Center for Infectious Disease"/>
            <person name="Wu L."/>
            <person name="Ma J."/>
        </authorList>
    </citation>
    <scope>NUCLEOTIDE SEQUENCE [LARGE SCALE GENOMIC DNA]</scope>
    <source>
        <strain evidence="8">CGMCC 1.15180</strain>
    </source>
</reference>
<dbReference type="RefSeq" id="WP_376888266.1">
    <property type="nucleotide sequence ID" value="NZ_JBHUHR010000045.1"/>
</dbReference>
<dbReference type="SUPFAM" id="SSF48452">
    <property type="entry name" value="TPR-like"/>
    <property type="match status" value="1"/>
</dbReference>
<dbReference type="Gene3D" id="1.25.40.390">
    <property type="match status" value="1"/>
</dbReference>
<comment type="similarity">
    <text evidence="2">Belongs to the SusD family.</text>
</comment>
<dbReference type="Proteomes" id="UP001597361">
    <property type="component" value="Unassembled WGS sequence"/>
</dbReference>
<evidence type="ECO:0000313" key="7">
    <source>
        <dbReference type="EMBL" id="MFD2036840.1"/>
    </source>
</evidence>
<evidence type="ECO:0000313" key="8">
    <source>
        <dbReference type="Proteomes" id="UP001597361"/>
    </source>
</evidence>
<comment type="subcellular location">
    <subcellularLocation>
        <location evidence="1">Cell outer membrane</location>
    </subcellularLocation>
</comment>
<gene>
    <name evidence="7" type="ORF">ACFSKL_18690</name>
</gene>
<proteinExistence type="inferred from homology"/>
<feature type="domain" description="RagB/SusD" evidence="6">
    <location>
        <begin position="351"/>
        <end position="506"/>
    </location>
</feature>
<organism evidence="7 8">
    <name type="scientific">Belliella marina</name>
    <dbReference type="NCBI Taxonomy" id="1644146"/>
    <lineage>
        <taxon>Bacteria</taxon>
        <taxon>Pseudomonadati</taxon>
        <taxon>Bacteroidota</taxon>
        <taxon>Cytophagia</taxon>
        <taxon>Cytophagales</taxon>
        <taxon>Cyclobacteriaceae</taxon>
        <taxon>Belliella</taxon>
    </lineage>
</organism>